<dbReference type="AlphaFoldDB" id="A0A849AIW6"/>
<dbReference type="PANTHER" id="PTHR22911">
    <property type="entry name" value="ACYL-MALONYL CONDENSING ENZYME-RELATED"/>
    <property type="match status" value="1"/>
</dbReference>
<feature type="transmembrane region" description="Helical" evidence="2">
    <location>
        <begin position="91"/>
        <end position="109"/>
    </location>
</feature>
<feature type="domain" description="EamA" evidence="3">
    <location>
        <begin position="145"/>
        <end position="278"/>
    </location>
</feature>
<evidence type="ECO:0000313" key="5">
    <source>
        <dbReference type="Proteomes" id="UP000557772"/>
    </source>
</evidence>
<dbReference type="InterPro" id="IPR037185">
    <property type="entry name" value="EmrE-like"/>
</dbReference>
<dbReference type="Pfam" id="PF00892">
    <property type="entry name" value="EamA"/>
    <property type="match status" value="2"/>
</dbReference>
<dbReference type="InterPro" id="IPR000620">
    <property type="entry name" value="EamA_dom"/>
</dbReference>
<evidence type="ECO:0000256" key="2">
    <source>
        <dbReference type="SAM" id="Phobius"/>
    </source>
</evidence>
<feature type="domain" description="EamA" evidence="3">
    <location>
        <begin position="1"/>
        <end position="133"/>
    </location>
</feature>
<feature type="transmembrane region" description="Helical" evidence="2">
    <location>
        <begin position="206"/>
        <end position="226"/>
    </location>
</feature>
<dbReference type="GO" id="GO:0016020">
    <property type="term" value="C:membrane"/>
    <property type="evidence" value="ECO:0007669"/>
    <property type="project" value="InterPro"/>
</dbReference>
<keyword evidence="5" id="KW-1185">Reference proteome</keyword>
<sequence>MGVVFALASSLVWGTADFFGGLFTKRIVALRVVVLSQCGGLIAMSLLMIVEVARNGWSGGPWWLWGGLSGLVGGLGLCSFYAALSSGVMGVVSPIAALGAVVPVALGLLTGDRLGLVVGLGLALALAGAALASGPELSGAASRRSVLLAVAAAIGLGLSLYFLHQASGHGVVPSLWAMRVASVSELALVWWCWPGGVPGGRAQARVIPLLMLVGCGDLAANGLFALASRHGAVSVVSVLGSLYPVATLVLARVFLHERLRPVQLVGVALALVGVILAVS</sequence>
<reference evidence="4 5" key="1">
    <citation type="submission" date="2020-05" db="EMBL/GenBank/DDBJ databases">
        <title>Flexivirga sp. ID2601S isolated from air conditioner.</title>
        <authorList>
            <person name="Kim D.H."/>
        </authorList>
    </citation>
    <scope>NUCLEOTIDE SEQUENCE [LARGE SCALE GENOMIC DNA]</scope>
    <source>
        <strain evidence="4 5">ID2601S</strain>
    </source>
</reference>
<comment type="caution">
    <text evidence="4">The sequence shown here is derived from an EMBL/GenBank/DDBJ whole genome shotgun (WGS) entry which is preliminary data.</text>
</comment>
<feature type="transmembrane region" description="Helical" evidence="2">
    <location>
        <begin position="28"/>
        <end position="50"/>
    </location>
</feature>
<feature type="transmembrane region" description="Helical" evidence="2">
    <location>
        <begin position="62"/>
        <end position="84"/>
    </location>
</feature>
<dbReference type="Gene3D" id="1.10.3730.20">
    <property type="match status" value="1"/>
</dbReference>
<comment type="similarity">
    <text evidence="1">Belongs to the EamA transporter family.</text>
</comment>
<gene>
    <name evidence="4" type="ORF">HJ588_11590</name>
</gene>
<evidence type="ECO:0000259" key="3">
    <source>
        <dbReference type="Pfam" id="PF00892"/>
    </source>
</evidence>
<feature type="transmembrane region" description="Helical" evidence="2">
    <location>
        <begin position="115"/>
        <end position="134"/>
    </location>
</feature>
<dbReference type="RefSeq" id="WP_171155106.1">
    <property type="nucleotide sequence ID" value="NZ_JABENB010000001.1"/>
</dbReference>
<proteinExistence type="inferred from homology"/>
<keyword evidence="2" id="KW-1133">Transmembrane helix</keyword>
<protein>
    <submittedName>
        <fullName evidence="4">DMT family transporter</fullName>
    </submittedName>
</protein>
<dbReference type="EMBL" id="JABENB010000001">
    <property type="protein sequence ID" value="NNG39913.1"/>
    <property type="molecule type" value="Genomic_DNA"/>
</dbReference>
<accession>A0A849AIW6</accession>
<organism evidence="4 5">
    <name type="scientific">Flexivirga aerilata</name>
    <dbReference type="NCBI Taxonomy" id="1656889"/>
    <lineage>
        <taxon>Bacteria</taxon>
        <taxon>Bacillati</taxon>
        <taxon>Actinomycetota</taxon>
        <taxon>Actinomycetes</taxon>
        <taxon>Micrococcales</taxon>
        <taxon>Dermacoccaceae</taxon>
        <taxon>Flexivirga</taxon>
    </lineage>
</organism>
<evidence type="ECO:0000313" key="4">
    <source>
        <dbReference type="EMBL" id="NNG39913.1"/>
    </source>
</evidence>
<name>A0A849AIW6_9MICO</name>
<keyword evidence="2" id="KW-0812">Transmembrane</keyword>
<feature type="transmembrane region" description="Helical" evidence="2">
    <location>
        <begin position="262"/>
        <end position="278"/>
    </location>
</feature>
<feature type="transmembrane region" description="Helical" evidence="2">
    <location>
        <begin position="232"/>
        <end position="255"/>
    </location>
</feature>
<dbReference type="Proteomes" id="UP000557772">
    <property type="component" value="Unassembled WGS sequence"/>
</dbReference>
<feature type="transmembrane region" description="Helical" evidence="2">
    <location>
        <begin position="146"/>
        <end position="164"/>
    </location>
</feature>
<dbReference type="PANTHER" id="PTHR22911:SF137">
    <property type="entry name" value="SOLUTE CARRIER FAMILY 35 MEMBER G2-RELATED"/>
    <property type="match status" value="1"/>
</dbReference>
<evidence type="ECO:0000256" key="1">
    <source>
        <dbReference type="ARBA" id="ARBA00007362"/>
    </source>
</evidence>
<dbReference type="SUPFAM" id="SSF103481">
    <property type="entry name" value="Multidrug resistance efflux transporter EmrE"/>
    <property type="match status" value="2"/>
</dbReference>
<keyword evidence="2" id="KW-0472">Membrane</keyword>